<dbReference type="Gene3D" id="3.90.550.10">
    <property type="entry name" value="Spore Coat Polysaccharide Biosynthesis Protein SpsA, Chain A"/>
    <property type="match status" value="1"/>
</dbReference>
<evidence type="ECO:0000313" key="2">
    <source>
        <dbReference type="EMBL" id="MBM6734134.1"/>
    </source>
</evidence>
<gene>
    <name evidence="2" type="ORF">H7U35_02665</name>
</gene>
<protein>
    <submittedName>
        <fullName evidence="2">Glycosyltransferase</fullName>
    </submittedName>
</protein>
<accession>A0ABS2DXF7</accession>
<dbReference type="InterPro" id="IPR029044">
    <property type="entry name" value="Nucleotide-diphossugar_trans"/>
</dbReference>
<dbReference type="EMBL" id="JACLYZ010000004">
    <property type="protein sequence ID" value="MBM6734134.1"/>
    <property type="molecule type" value="Genomic_DNA"/>
</dbReference>
<dbReference type="CDD" id="cd06433">
    <property type="entry name" value="GT_2_WfgS_like"/>
    <property type="match status" value="1"/>
</dbReference>
<evidence type="ECO:0000313" key="3">
    <source>
        <dbReference type="Proteomes" id="UP000766986"/>
    </source>
</evidence>
<dbReference type="RefSeq" id="WP_205094734.1">
    <property type="nucleotide sequence ID" value="NZ_JACLYZ010000004.1"/>
</dbReference>
<dbReference type="Proteomes" id="UP000766986">
    <property type="component" value="Unassembled WGS sequence"/>
</dbReference>
<sequence length="249" mass="28956">MEARCLFSIVTVSYNCAAQLARTIESVLSQNCMDLEYIVIDGGSTDGSVDVIRKYQNALSYWCSEPDGGIYQGMNKGIDHAQGEWIIFMNAGDVFAGQDVLRQMAFHIRQNPCDIIYGDILTIKDGVERLKQASDPCNKQRMYFCHQAVFVQTYILKQMHFDIRFRMSADFYFFKRCYKAGYRFVHVSLPIAIYDSNGISNTQRTKGLYDNIRVIKELDKGWDRIRFLGKLHFVIFWINLRRSLRKKRS</sequence>
<feature type="domain" description="Glycosyltransferase 2-like" evidence="1">
    <location>
        <begin position="8"/>
        <end position="146"/>
    </location>
</feature>
<proteinExistence type="predicted"/>
<evidence type="ECO:0000259" key="1">
    <source>
        <dbReference type="Pfam" id="PF00535"/>
    </source>
</evidence>
<dbReference type="PANTHER" id="PTHR43685">
    <property type="entry name" value="GLYCOSYLTRANSFERASE"/>
    <property type="match status" value="1"/>
</dbReference>
<dbReference type="PANTHER" id="PTHR43685:SF2">
    <property type="entry name" value="GLYCOSYLTRANSFERASE 2-LIKE DOMAIN-CONTAINING PROTEIN"/>
    <property type="match status" value="1"/>
</dbReference>
<keyword evidence="3" id="KW-1185">Reference proteome</keyword>
<comment type="caution">
    <text evidence="2">The sequence shown here is derived from an EMBL/GenBank/DDBJ whole genome shotgun (WGS) entry which is preliminary data.</text>
</comment>
<name>A0ABS2DXF7_9BACT</name>
<organism evidence="2 3">
    <name type="scientific">Mediterranea massiliensis</name>
    <dbReference type="NCBI Taxonomy" id="1841865"/>
    <lineage>
        <taxon>Bacteria</taxon>
        <taxon>Pseudomonadati</taxon>
        <taxon>Bacteroidota</taxon>
        <taxon>Bacteroidia</taxon>
        <taxon>Bacteroidales</taxon>
        <taxon>Bacteroidaceae</taxon>
        <taxon>Mediterranea</taxon>
    </lineage>
</organism>
<dbReference type="SUPFAM" id="SSF53448">
    <property type="entry name" value="Nucleotide-diphospho-sugar transferases"/>
    <property type="match status" value="1"/>
</dbReference>
<reference evidence="2 3" key="1">
    <citation type="journal article" date="2021" name="Sci. Rep.">
        <title>The distribution of antibiotic resistance genes in chicken gut microbiota commensals.</title>
        <authorList>
            <person name="Juricova H."/>
            <person name="Matiasovicova J."/>
            <person name="Kubasova T."/>
            <person name="Cejkova D."/>
            <person name="Rychlik I."/>
        </authorList>
    </citation>
    <scope>NUCLEOTIDE SEQUENCE [LARGE SCALE GENOMIC DNA]</scope>
    <source>
        <strain evidence="2 3">An772</strain>
    </source>
</reference>
<dbReference type="InterPro" id="IPR001173">
    <property type="entry name" value="Glyco_trans_2-like"/>
</dbReference>
<dbReference type="Pfam" id="PF00535">
    <property type="entry name" value="Glycos_transf_2"/>
    <property type="match status" value="1"/>
</dbReference>
<dbReference type="InterPro" id="IPR050834">
    <property type="entry name" value="Glycosyltransf_2"/>
</dbReference>